<feature type="domain" description="NlpC/P60" evidence="5">
    <location>
        <begin position="99"/>
        <end position="227"/>
    </location>
</feature>
<gene>
    <name evidence="6" type="primary">ykfC</name>
    <name evidence="6" type="ORF">NCTC11661_02216</name>
</gene>
<dbReference type="InterPro" id="IPR000064">
    <property type="entry name" value="NLP_P60_dom"/>
</dbReference>
<evidence type="ECO:0000256" key="1">
    <source>
        <dbReference type="ARBA" id="ARBA00007074"/>
    </source>
</evidence>
<organism evidence="6 7">
    <name type="scientific">Bergeyella zoohelcum</name>
    <dbReference type="NCBI Taxonomy" id="1015"/>
    <lineage>
        <taxon>Bacteria</taxon>
        <taxon>Pseudomonadati</taxon>
        <taxon>Bacteroidota</taxon>
        <taxon>Flavobacteriia</taxon>
        <taxon>Flavobacteriales</taxon>
        <taxon>Weeksellaceae</taxon>
        <taxon>Bergeyella</taxon>
    </lineage>
</organism>
<evidence type="ECO:0000259" key="5">
    <source>
        <dbReference type="PROSITE" id="PS51935"/>
    </source>
</evidence>
<keyword evidence="2" id="KW-0645">Protease</keyword>
<dbReference type="PROSITE" id="PS51935">
    <property type="entry name" value="NLPC_P60"/>
    <property type="match status" value="1"/>
</dbReference>
<dbReference type="EC" id="3.4.-.-" evidence="6"/>
<evidence type="ECO:0000256" key="3">
    <source>
        <dbReference type="ARBA" id="ARBA00022801"/>
    </source>
</evidence>
<evidence type="ECO:0000256" key="2">
    <source>
        <dbReference type="ARBA" id="ARBA00022670"/>
    </source>
</evidence>
<dbReference type="Pfam" id="PF00877">
    <property type="entry name" value="NLPC_P60"/>
    <property type="match status" value="1"/>
</dbReference>
<dbReference type="InterPro" id="IPR051202">
    <property type="entry name" value="Peptidase_C40"/>
</dbReference>
<name>A0A380ZWG3_9FLAO</name>
<dbReference type="EMBL" id="UFTJ01000003">
    <property type="protein sequence ID" value="SUV53069.1"/>
    <property type="molecule type" value="Genomic_DNA"/>
</dbReference>
<dbReference type="Pfam" id="PF18348">
    <property type="entry name" value="SH3_16"/>
    <property type="match status" value="1"/>
</dbReference>
<dbReference type="Gene3D" id="3.90.1720.10">
    <property type="entry name" value="endopeptidase domain like (from Nostoc punctiforme)"/>
    <property type="match status" value="1"/>
</dbReference>
<evidence type="ECO:0000313" key="6">
    <source>
        <dbReference type="EMBL" id="SUV53069.1"/>
    </source>
</evidence>
<dbReference type="SUPFAM" id="SSF54001">
    <property type="entry name" value="Cysteine proteinases"/>
    <property type="match status" value="1"/>
</dbReference>
<dbReference type="RefSeq" id="WP_002687685.1">
    <property type="nucleotide sequence ID" value="NZ_UFTJ01000003.1"/>
</dbReference>
<comment type="similarity">
    <text evidence="1">Belongs to the peptidase C40 family.</text>
</comment>
<evidence type="ECO:0000313" key="7">
    <source>
        <dbReference type="Proteomes" id="UP000255515"/>
    </source>
</evidence>
<dbReference type="Proteomes" id="UP000255515">
    <property type="component" value="Unassembled WGS sequence"/>
</dbReference>
<dbReference type="InterPro" id="IPR041382">
    <property type="entry name" value="SH3_16"/>
</dbReference>
<dbReference type="GO" id="GO:0008234">
    <property type="term" value="F:cysteine-type peptidase activity"/>
    <property type="evidence" value="ECO:0007669"/>
    <property type="project" value="UniProtKB-KW"/>
</dbReference>
<keyword evidence="3 6" id="KW-0378">Hydrolase</keyword>
<proteinExistence type="inferred from homology"/>
<accession>A0A380ZWG3</accession>
<dbReference type="PANTHER" id="PTHR47053">
    <property type="entry name" value="MUREIN DD-ENDOPEPTIDASE MEPH-RELATED"/>
    <property type="match status" value="1"/>
</dbReference>
<dbReference type="Gene3D" id="2.30.30.40">
    <property type="entry name" value="SH3 Domains"/>
    <property type="match status" value="1"/>
</dbReference>
<protein>
    <submittedName>
        <fullName evidence="6">Gamma-D-glutamyl-L-lysine endopeptidase</fullName>
        <ecNumber evidence="6">3.4.-.-</ecNumber>
    </submittedName>
</protein>
<dbReference type="GO" id="GO:0006508">
    <property type="term" value="P:proteolysis"/>
    <property type="evidence" value="ECO:0007669"/>
    <property type="project" value="UniProtKB-KW"/>
</dbReference>
<sequence>MNIARCRTSVSSITQKPSFESLLVSQLLYGEYCEILREEGYFSFIRVENDGVEGWVFSGHLQCVNAVEKQEVLKVKYMEKEGQLFSLGAEFSENELLIDSENQSLDTIARSCIGIPYLHGGRSVFGMDADGFTQLMYKSQELLLPRKASEQVQLGVVLDFIEESSLGDLAFFENENNEITHVGMMLENLKIIHVFGEVRIDDLDISGIYNQELKRHTHKLRCIKRVL</sequence>
<dbReference type="PANTHER" id="PTHR47053:SF1">
    <property type="entry name" value="MUREIN DD-ENDOPEPTIDASE MEPH-RELATED"/>
    <property type="match status" value="1"/>
</dbReference>
<dbReference type="AlphaFoldDB" id="A0A380ZWG3"/>
<dbReference type="InterPro" id="IPR038765">
    <property type="entry name" value="Papain-like_cys_pep_sf"/>
</dbReference>
<keyword evidence="4" id="KW-0788">Thiol protease</keyword>
<evidence type="ECO:0000256" key="4">
    <source>
        <dbReference type="ARBA" id="ARBA00022807"/>
    </source>
</evidence>
<reference evidence="6 7" key="1">
    <citation type="submission" date="2018-06" db="EMBL/GenBank/DDBJ databases">
        <authorList>
            <consortium name="Pathogen Informatics"/>
            <person name="Doyle S."/>
        </authorList>
    </citation>
    <scope>NUCLEOTIDE SEQUENCE [LARGE SCALE GENOMIC DNA]</scope>
    <source>
        <strain evidence="6 7">NCTC11661</strain>
    </source>
</reference>